<dbReference type="CDD" id="cd07377">
    <property type="entry name" value="WHTH_GntR"/>
    <property type="match status" value="1"/>
</dbReference>
<dbReference type="Gene3D" id="1.20.120.530">
    <property type="entry name" value="GntR ligand-binding domain-like"/>
    <property type="match status" value="1"/>
</dbReference>
<accession>A0A5E5P719</accession>
<dbReference type="GO" id="GO:0003677">
    <property type="term" value="F:DNA binding"/>
    <property type="evidence" value="ECO:0007669"/>
    <property type="project" value="UniProtKB-KW"/>
</dbReference>
<evidence type="ECO:0000259" key="4">
    <source>
        <dbReference type="PROSITE" id="PS50949"/>
    </source>
</evidence>
<evidence type="ECO:0000313" key="6">
    <source>
        <dbReference type="Proteomes" id="UP000364291"/>
    </source>
</evidence>
<name>A0A5E5P719_9BURK</name>
<organism evidence="5 6">
    <name type="scientific">Pandoraea apista</name>
    <dbReference type="NCBI Taxonomy" id="93218"/>
    <lineage>
        <taxon>Bacteria</taxon>
        <taxon>Pseudomonadati</taxon>
        <taxon>Pseudomonadota</taxon>
        <taxon>Betaproteobacteria</taxon>
        <taxon>Burkholderiales</taxon>
        <taxon>Burkholderiaceae</taxon>
        <taxon>Pandoraea</taxon>
    </lineage>
</organism>
<keyword evidence="2" id="KW-0238">DNA-binding</keyword>
<dbReference type="AlphaFoldDB" id="A0A5E5P719"/>
<dbReference type="InterPro" id="IPR011711">
    <property type="entry name" value="GntR_C"/>
</dbReference>
<proteinExistence type="predicted"/>
<reference evidence="5 6" key="1">
    <citation type="submission" date="2019-08" db="EMBL/GenBank/DDBJ databases">
        <authorList>
            <person name="Peeters C."/>
        </authorList>
    </citation>
    <scope>NUCLEOTIDE SEQUENCE [LARGE SCALE GENOMIC DNA]</scope>
    <source>
        <strain evidence="5 6">LMG 18089</strain>
    </source>
</reference>
<sequence length="267" mass="29637">MVTASTHTSLSRSPPALADEYRSTEAHLTMHNAMPFEPDHAATTANVATVMDSPAATDNRSLTERAYDAIKHDIITLRLRPGEPLNEAQLMQSTGLGRTPVHQAMHRLALEGLLVILPRKGAMVAPVSLNDALEIIDVRMINETYCVALAARAATPDDLAAIEAVLARSRDAIATQDVAAMMRIDRDFHLAISHASRNQTLAELLRGLHERSLRFWFLALSTPSHLEDVYEEHLELFEALVAHDAERARRAITRHIEEFRTHILKAI</sequence>
<keyword evidence="3" id="KW-0804">Transcription</keyword>
<dbReference type="SUPFAM" id="SSF48008">
    <property type="entry name" value="GntR ligand-binding domain-like"/>
    <property type="match status" value="1"/>
</dbReference>
<dbReference type="PANTHER" id="PTHR43537:SF24">
    <property type="entry name" value="GLUCONATE OPERON TRANSCRIPTIONAL REPRESSOR"/>
    <property type="match status" value="1"/>
</dbReference>
<protein>
    <submittedName>
        <fullName evidence="5">GntR family transcriptional regulator</fullName>
    </submittedName>
</protein>
<dbReference type="SMART" id="SM00345">
    <property type="entry name" value="HTH_GNTR"/>
    <property type="match status" value="1"/>
</dbReference>
<dbReference type="InterPro" id="IPR000524">
    <property type="entry name" value="Tscrpt_reg_HTH_GntR"/>
</dbReference>
<dbReference type="GO" id="GO:0003700">
    <property type="term" value="F:DNA-binding transcription factor activity"/>
    <property type="evidence" value="ECO:0007669"/>
    <property type="project" value="InterPro"/>
</dbReference>
<dbReference type="EMBL" id="CABPSX010000005">
    <property type="protein sequence ID" value="VVG72015.1"/>
    <property type="molecule type" value="Genomic_DNA"/>
</dbReference>
<evidence type="ECO:0000313" key="5">
    <source>
        <dbReference type="EMBL" id="VVG72015.1"/>
    </source>
</evidence>
<dbReference type="Gene3D" id="1.10.10.10">
    <property type="entry name" value="Winged helix-like DNA-binding domain superfamily/Winged helix DNA-binding domain"/>
    <property type="match status" value="1"/>
</dbReference>
<dbReference type="Pfam" id="PF07729">
    <property type="entry name" value="FCD"/>
    <property type="match status" value="1"/>
</dbReference>
<evidence type="ECO:0000256" key="1">
    <source>
        <dbReference type="ARBA" id="ARBA00023015"/>
    </source>
</evidence>
<feature type="domain" description="HTH gntR-type" evidence="4">
    <location>
        <begin position="60"/>
        <end position="127"/>
    </location>
</feature>
<dbReference type="SUPFAM" id="SSF46785">
    <property type="entry name" value="Winged helix' DNA-binding domain"/>
    <property type="match status" value="1"/>
</dbReference>
<keyword evidence="1" id="KW-0805">Transcription regulation</keyword>
<dbReference type="SMART" id="SM00895">
    <property type="entry name" value="FCD"/>
    <property type="match status" value="1"/>
</dbReference>
<dbReference type="Proteomes" id="UP000364291">
    <property type="component" value="Unassembled WGS sequence"/>
</dbReference>
<dbReference type="PANTHER" id="PTHR43537">
    <property type="entry name" value="TRANSCRIPTIONAL REGULATOR, GNTR FAMILY"/>
    <property type="match status" value="1"/>
</dbReference>
<dbReference type="PROSITE" id="PS50949">
    <property type="entry name" value="HTH_GNTR"/>
    <property type="match status" value="1"/>
</dbReference>
<dbReference type="Pfam" id="PF00392">
    <property type="entry name" value="GntR"/>
    <property type="match status" value="1"/>
</dbReference>
<dbReference type="InterPro" id="IPR036388">
    <property type="entry name" value="WH-like_DNA-bd_sf"/>
</dbReference>
<dbReference type="InterPro" id="IPR036390">
    <property type="entry name" value="WH_DNA-bd_sf"/>
</dbReference>
<gene>
    <name evidence="5" type="ORF">PAP18089_03006</name>
</gene>
<evidence type="ECO:0000256" key="2">
    <source>
        <dbReference type="ARBA" id="ARBA00023125"/>
    </source>
</evidence>
<evidence type="ECO:0000256" key="3">
    <source>
        <dbReference type="ARBA" id="ARBA00023163"/>
    </source>
</evidence>
<dbReference type="InterPro" id="IPR008920">
    <property type="entry name" value="TF_FadR/GntR_C"/>
</dbReference>